<name>A0AAF0EN71_9BASI</name>
<reference evidence="1" key="1">
    <citation type="submission" date="2023-03" db="EMBL/GenBank/DDBJ databases">
        <title>Mating type loci evolution in Malassezia.</title>
        <authorList>
            <person name="Coelho M.A."/>
        </authorList>
    </citation>
    <scope>NUCLEOTIDE SEQUENCE</scope>
    <source>
        <strain evidence="1">CBS 11721</strain>
    </source>
</reference>
<keyword evidence="2" id="KW-1185">Reference proteome</keyword>
<dbReference type="AlphaFoldDB" id="A0AAF0EN71"/>
<dbReference type="EMBL" id="CP119877">
    <property type="protein sequence ID" value="WFD33648.1"/>
    <property type="molecule type" value="Genomic_DNA"/>
</dbReference>
<dbReference type="PANTHER" id="PTHR37852">
    <property type="entry name" value="YALI0B21208P"/>
    <property type="match status" value="1"/>
</dbReference>
<evidence type="ECO:0000313" key="1">
    <source>
        <dbReference type="EMBL" id="WFD33648.1"/>
    </source>
</evidence>
<dbReference type="PANTHER" id="PTHR37852:SF1">
    <property type="entry name" value="HIG1 DOMAIN-CONTAINING PROTEIN"/>
    <property type="match status" value="1"/>
</dbReference>
<organism evidence="1 2">
    <name type="scientific">Malassezia cuniculi</name>
    <dbReference type="NCBI Taxonomy" id="948313"/>
    <lineage>
        <taxon>Eukaryota</taxon>
        <taxon>Fungi</taxon>
        <taxon>Dikarya</taxon>
        <taxon>Basidiomycota</taxon>
        <taxon>Ustilaginomycotina</taxon>
        <taxon>Malasseziomycetes</taxon>
        <taxon>Malasseziales</taxon>
        <taxon>Malasseziaceae</taxon>
        <taxon>Malassezia</taxon>
    </lineage>
</organism>
<proteinExistence type="predicted"/>
<gene>
    <name evidence="1" type="ORF">MCUN1_000461</name>
</gene>
<dbReference type="Proteomes" id="UP001219933">
    <property type="component" value="Chromosome 1"/>
</dbReference>
<evidence type="ECO:0000313" key="2">
    <source>
        <dbReference type="Proteomes" id="UP001219933"/>
    </source>
</evidence>
<sequence>MHSWLWPWSGQSAAKTEAQQAAPPLQHAPPQLPPMPELSDEDLGIAVDERHAEAIHLPFSTLFVLCAYGIGFTSGFASGVQRSSLVYLAENAHRLPTTVQGWYFYNKTKNYKMILGGVSQGSRTGLRLSGWVSGWCILDIISQRGRVWAAEQFGKEPTPPGSLDPWGLGHWTDGLVAGVVAALIGAVSCA</sequence>
<accession>A0AAF0EN71</accession>
<protein>
    <submittedName>
        <fullName evidence="1">Uncharacterized protein</fullName>
    </submittedName>
</protein>